<evidence type="ECO:0000256" key="2">
    <source>
        <dbReference type="ARBA" id="ARBA00022679"/>
    </source>
</evidence>
<keyword evidence="2" id="KW-0808">Transferase</keyword>
<dbReference type="VEuPathDB" id="FungiDB:ASPWEDRAFT_42920"/>
<reference evidence="5" key="1">
    <citation type="journal article" date="2017" name="Genome Biol.">
        <title>Comparative genomics reveals high biological diversity and specific adaptations in the industrially and medically important fungal genus Aspergillus.</title>
        <authorList>
            <person name="de Vries R.P."/>
            <person name="Riley R."/>
            <person name="Wiebenga A."/>
            <person name="Aguilar-Osorio G."/>
            <person name="Amillis S."/>
            <person name="Uchima C.A."/>
            <person name="Anderluh G."/>
            <person name="Asadollahi M."/>
            <person name="Askin M."/>
            <person name="Barry K."/>
            <person name="Battaglia E."/>
            <person name="Bayram O."/>
            <person name="Benocci T."/>
            <person name="Braus-Stromeyer S.A."/>
            <person name="Caldana C."/>
            <person name="Canovas D."/>
            <person name="Cerqueira G.C."/>
            <person name="Chen F."/>
            <person name="Chen W."/>
            <person name="Choi C."/>
            <person name="Clum A."/>
            <person name="Dos Santos R.A."/>
            <person name="Damasio A.R."/>
            <person name="Diallinas G."/>
            <person name="Emri T."/>
            <person name="Fekete E."/>
            <person name="Flipphi M."/>
            <person name="Freyberg S."/>
            <person name="Gallo A."/>
            <person name="Gournas C."/>
            <person name="Habgood R."/>
            <person name="Hainaut M."/>
            <person name="Harispe M.L."/>
            <person name="Henrissat B."/>
            <person name="Hilden K.S."/>
            <person name="Hope R."/>
            <person name="Hossain A."/>
            <person name="Karabika E."/>
            <person name="Karaffa L."/>
            <person name="Karanyi Z."/>
            <person name="Krasevec N."/>
            <person name="Kuo A."/>
            <person name="Kusch H."/>
            <person name="LaButti K."/>
            <person name="Lagendijk E.L."/>
            <person name="Lapidus A."/>
            <person name="Levasseur A."/>
            <person name="Lindquist E."/>
            <person name="Lipzen A."/>
            <person name="Logrieco A.F."/>
            <person name="MacCabe A."/>
            <person name="Maekelae M.R."/>
            <person name="Malavazi I."/>
            <person name="Melin P."/>
            <person name="Meyer V."/>
            <person name="Mielnichuk N."/>
            <person name="Miskei M."/>
            <person name="Molnar A.P."/>
            <person name="Mule G."/>
            <person name="Ngan C.Y."/>
            <person name="Orejas M."/>
            <person name="Orosz E."/>
            <person name="Ouedraogo J.P."/>
            <person name="Overkamp K.M."/>
            <person name="Park H.-S."/>
            <person name="Perrone G."/>
            <person name="Piumi F."/>
            <person name="Punt P.J."/>
            <person name="Ram A.F."/>
            <person name="Ramon A."/>
            <person name="Rauscher S."/>
            <person name="Record E."/>
            <person name="Riano-Pachon D.M."/>
            <person name="Robert V."/>
            <person name="Roehrig J."/>
            <person name="Ruller R."/>
            <person name="Salamov A."/>
            <person name="Salih N.S."/>
            <person name="Samson R.A."/>
            <person name="Sandor E."/>
            <person name="Sanguinetti M."/>
            <person name="Schuetze T."/>
            <person name="Sepcic K."/>
            <person name="Shelest E."/>
            <person name="Sherlock G."/>
            <person name="Sophianopoulou V."/>
            <person name="Squina F.M."/>
            <person name="Sun H."/>
            <person name="Susca A."/>
            <person name="Todd R.B."/>
            <person name="Tsang A."/>
            <person name="Unkles S.E."/>
            <person name="van de Wiele N."/>
            <person name="van Rossen-Uffink D."/>
            <person name="Oliveira J.V."/>
            <person name="Vesth T.C."/>
            <person name="Visser J."/>
            <person name="Yu J.-H."/>
            <person name="Zhou M."/>
            <person name="Andersen M.R."/>
            <person name="Archer D.B."/>
            <person name="Baker S.E."/>
            <person name="Benoit I."/>
            <person name="Brakhage A.A."/>
            <person name="Braus G.H."/>
            <person name="Fischer R."/>
            <person name="Frisvad J.C."/>
            <person name="Goldman G.H."/>
            <person name="Houbraken J."/>
            <person name="Oakley B."/>
            <person name="Pocsi I."/>
            <person name="Scazzocchio C."/>
            <person name="Seiboth B."/>
            <person name="vanKuyk P.A."/>
            <person name="Wortman J."/>
            <person name="Dyer P.S."/>
            <person name="Grigoriev I.V."/>
        </authorList>
    </citation>
    <scope>NUCLEOTIDE SEQUENCE [LARGE SCALE GENOMIC DNA]</scope>
    <source>
        <strain evidence="5">DTO 134E9</strain>
    </source>
</reference>
<dbReference type="GO" id="GO:0032259">
    <property type="term" value="P:methylation"/>
    <property type="evidence" value="ECO:0007669"/>
    <property type="project" value="UniProtKB-KW"/>
</dbReference>
<proteinExistence type="predicted"/>
<evidence type="ECO:0008006" key="6">
    <source>
        <dbReference type="Google" id="ProtNLM"/>
    </source>
</evidence>
<protein>
    <recommendedName>
        <fullName evidence="6">DNA (cytosine-5-)-methyltransferase</fullName>
    </recommendedName>
</protein>
<keyword evidence="1" id="KW-0489">Methyltransferase</keyword>
<sequence>MNIWKSDVKDWGSKDAFHEFYQNWKQAIIDTFDLKERFKATYEEDKTAIKIIVAAPDNTPRKPSYLGFIRFMKITGEVALVSASATLELNCFQLGTTPRNTGKNLAGSHGEGIELATMAMTGFGYEVRIQASNCDWCFASFESQLHCIINPSEAEDRPPARPRRTLAGFGNRIVSDVAITIGGGLRKVERFEFLRWLGVSLDIVGFGQPLSLVETPNGDLILDHNFANKVYMNGTLLPVFGEKTGPFDYGYNITRGTWSTDRGQFENDKEAARSLCSVWEAAIEQNQEALLPKYVGLLRNRPEAPDIRCADRLLELVTAKKIWEHLLSEAGGREFYYLDKPNKVTSKDIKIIHDSLKKKPVRIADILWNLLRRWSLIRTPEEECIQQFRNSPEWLHPGLEFSDTIQQALKASLAMHKATEGIEVMFVDCRHRNIDTYFEPMSKLLKVNKRWLEFDAIHQKHPCRISKMDAEETKDNSFFCDHIVECLYEVAMRQILRRLPDTVINAEDFNNNYNELREKIRQMPRQIAIVHCLRSGQTKVCWEDRETDTFSQYYGDKTQYHVVLHDEACWESVKNKTLHEYSDPMMGDNTPCGCKQKFVPQRKKVAIFDGLYPAQRYVPMVAYNEKGTFYGFPLKLVRPVRAPSLIPERSVSPFSGESEGTMDVKSEQVESTPEEEKHWEFWHKEEFPRIFSLCTPRGEHGTTYTRPLAAFASQRLNWMFKGGQYVSVTMKSQFVPVDSCRHILRIHGIYSANKSGSQEGKILATQYSFLRRSPIFMLENALKGHPEIDEKELLLHFNDVDFMGQKNDASLIPIENITDVDFVRMDLLGPAEAVQYTVDVTEGLLNSGLFCRFAIKCGGSPDSACLMPVTHDLLPFSKHWDTPEYSSSSRLEVFDFSPGVLGLAEGFRQSGCAVRAGFGFDPVSDLTWKVRYPATVVYDGPLDSILSDFNSLRLNAPLSGAQGVPKIAILSIPDKGIEARSKQIREDIKILENINSILGLYPEKMSALVFTFPDWIFHEDAFFQFLKGMYDLLQGRYSIHLKKVSLSQYGLPQDRTVIVFVATSFCSPIQWEDVFDKNVPTDLKLPRECIGSLRFQNARGVEDSGKKSFICKYPDAEVNIYNHQTGRQATDSQILDMDSVIDMRNGPCLIQHSDGGGLLTVRELARIQGFDDDFVFYGTIERQYEEVMQAFPPTIAKRLADTILDSIKEFGSLGEADESHRAQKRRRGE</sequence>
<evidence type="ECO:0000313" key="4">
    <source>
        <dbReference type="EMBL" id="OJJ32881.1"/>
    </source>
</evidence>
<dbReference type="RefSeq" id="XP_040686558.1">
    <property type="nucleotide sequence ID" value="XM_040835897.1"/>
</dbReference>
<dbReference type="Gene3D" id="3.40.50.150">
    <property type="entry name" value="Vaccinia Virus protein VP39"/>
    <property type="match status" value="1"/>
</dbReference>
<dbReference type="EMBL" id="KV878214">
    <property type="protein sequence ID" value="OJJ32881.1"/>
    <property type="molecule type" value="Genomic_DNA"/>
</dbReference>
<dbReference type="InterPro" id="IPR029063">
    <property type="entry name" value="SAM-dependent_MTases_sf"/>
</dbReference>
<evidence type="ECO:0000313" key="5">
    <source>
        <dbReference type="Proteomes" id="UP000184383"/>
    </source>
</evidence>
<evidence type="ECO:0000256" key="3">
    <source>
        <dbReference type="SAM" id="MobiDB-lite"/>
    </source>
</evidence>
<accession>A0A1L9RD86</accession>
<keyword evidence="5" id="KW-1185">Reference proteome</keyword>
<dbReference type="GeneID" id="63751745"/>
<dbReference type="Pfam" id="PF00145">
    <property type="entry name" value="DNA_methylase"/>
    <property type="match status" value="1"/>
</dbReference>
<dbReference type="GO" id="GO:0008168">
    <property type="term" value="F:methyltransferase activity"/>
    <property type="evidence" value="ECO:0007669"/>
    <property type="project" value="UniProtKB-KW"/>
</dbReference>
<feature type="region of interest" description="Disordered" evidence="3">
    <location>
        <begin position="651"/>
        <end position="670"/>
    </location>
</feature>
<name>A0A1L9RD86_ASPWE</name>
<dbReference type="SUPFAM" id="SSF53335">
    <property type="entry name" value="S-adenosyl-L-methionine-dependent methyltransferases"/>
    <property type="match status" value="1"/>
</dbReference>
<gene>
    <name evidence="4" type="ORF">ASPWEDRAFT_42920</name>
</gene>
<dbReference type="AlphaFoldDB" id="A0A1L9RD86"/>
<dbReference type="Gene3D" id="3.90.120.10">
    <property type="entry name" value="DNA Methylase, subunit A, domain 2"/>
    <property type="match status" value="1"/>
</dbReference>
<dbReference type="Proteomes" id="UP000184383">
    <property type="component" value="Unassembled WGS sequence"/>
</dbReference>
<organism evidence="4 5">
    <name type="scientific">Aspergillus wentii DTO 134E9</name>
    <dbReference type="NCBI Taxonomy" id="1073089"/>
    <lineage>
        <taxon>Eukaryota</taxon>
        <taxon>Fungi</taxon>
        <taxon>Dikarya</taxon>
        <taxon>Ascomycota</taxon>
        <taxon>Pezizomycotina</taxon>
        <taxon>Eurotiomycetes</taxon>
        <taxon>Eurotiomycetidae</taxon>
        <taxon>Eurotiales</taxon>
        <taxon>Aspergillaceae</taxon>
        <taxon>Aspergillus</taxon>
        <taxon>Aspergillus subgen. Cremei</taxon>
    </lineage>
</organism>
<dbReference type="InterPro" id="IPR001525">
    <property type="entry name" value="C5_MeTfrase"/>
</dbReference>
<evidence type="ECO:0000256" key="1">
    <source>
        <dbReference type="ARBA" id="ARBA00022603"/>
    </source>
</evidence>
<dbReference type="OrthoDB" id="5376140at2759"/>